<protein>
    <submittedName>
        <fullName evidence="1">Acetoacetate decarboxylase family protein</fullName>
    </submittedName>
</protein>
<dbReference type="SUPFAM" id="SSF160104">
    <property type="entry name" value="Acetoacetate decarboxylase-like"/>
    <property type="match status" value="1"/>
</dbReference>
<dbReference type="RefSeq" id="WP_310798856.1">
    <property type="nucleotide sequence ID" value="NZ_CP123872.1"/>
</dbReference>
<sequence length="267" mass="30296">MFKFQSLMSYMMPAHFGPRYAGPGTSGWYRDVTTMVIPYVTDREKLAAYLPEHFEVAEEAVITVYFACNKQIDWLAGRGYNMIGVNANVIYKGKEETLEGTYSLVIWENLTDPILTGREMQGIPKIYADIPDHAISQNRWTTNASHFGNKIIDLSLSNLRAPSLDEIAFMHQKSQGKDTPMGWRFLQNAGKEGVSEYTTFPSENHFKQVMLGEGSVKWNQLSWEENPTQYQIVNALADLPILEYRPALMTKGATNLLVPENMPRALK</sequence>
<proteinExistence type="predicted"/>
<dbReference type="EMBL" id="CP123872">
    <property type="protein sequence ID" value="WND03010.1"/>
    <property type="molecule type" value="Genomic_DNA"/>
</dbReference>
<dbReference type="InterPro" id="IPR023375">
    <property type="entry name" value="ADC_dom_sf"/>
</dbReference>
<evidence type="ECO:0000313" key="1">
    <source>
        <dbReference type="EMBL" id="WND03010.1"/>
    </source>
</evidence>
<dbReference type="Gene3D" id="2.40.400.10">
    <property type="entry name" value="Acetoacetate decarboxylase-like"/>
    <property type="match status" value="1"/>
</dbReference>
<name>A0AA52EHR2_9PROT</name>
<dbReference type="Proteomes" id="UP001268683">
    <property type="component" value="Chromosome"/>
</dbReference>
<reference evidence="1" key="1">
    <citation type="submission" date="2023-04" db="EMBL/GenBank/DDBJ databases">
        <title>Complete genome sequence of Temperatibacter marinus.</title>
        <authorList>
            <person name="Rong J.-C."/>
            <person name="Yi M.-L."/>
            <person name="Zhao Q."/>
        </authorList>
    </citation>
    <scope>NUCLEOTIDE SEQUENCE</scope>
    <source>
        <strain evidence="1">NBRC 110045</strain>
    </source>
</reference>
<accession>A0AA52EHR2</accession>
<gene>
    <name evidence="1" type="ORF">QGN29_01355</name>
</gene>
<evidence type="ECO:0000313" key="2">
    <source>
        <dbReference type="Proteomes" id="UP001268683"/>
    </source>
</evidence>
<dbReference type="KEGG" id="tmk:QGN29_01355"/>
<dbReference type="GO" id="GO:0016829">
    <property type="term" value="F:lyase activity"/>
    <property type="evidence" value="ECO:0007669"/>
    <property type="project" value="InterPro"/>
</dbReference>
<dbReference type="Pfam" id="PF06314">
    <property type="entry name" value="ADC"/>
    <property type="match status" value="1"/>
</dbReference>
<organism evidence="1 2">
    <name type="scientific">Temperatibacter marinus</name>
    <dbReference type="NCBI Taxonomy" id="1456591"/>
    <lineage>
        <taxon>Bacteria</taxon>
        <taxon>Pseudomonadati</taxon>
        <taxon>Pseudomonadota</taxon>
        <taxon>Alphaproteobacteria</taxon>
        <taxon>Kordiimonadales</taxon>
        <taxon>Temperatibacteraceae</taxon>
        <taxon>Temperatibacter</taxon>
    </lineage>
</organism>
<dbReference type="AlphaFoldDB" id="A0AA52EHR2"/>
<dbReference type="InterPro" id="IPR010451">
    <property type="entry name" value="Acetoacetate_decarboxylase"/>
</dbReference>
<keyword evidence="2" id="KW-1185">Reference proteome</keyword>